<dbReference type="Proteomes" id="UP000467840">
    <property type="component" value="Chromosome 17"/>
</dbReference>
<reference evidence="3 4" key="1">
    <citation type="journal article" date="2020" name="Mol. Plant">
        <title>The Chromosome-Based Rubber Tree Genome Provides New Insights into Spurge Genome Evolution and Rubber Biosynthesis.</title>
        <authorList>
            <person name="Liu J."/>
            <person name="Shi C."/>
            <person name="Shi C.C."/>
            <person name="Li W."/>
            <person name="Zhang Q.J."/>
            <person name="Zhang Y."/>
            <person name="Li K."/>
            <person name="Lu H.F."/>
            <person name="Shi C."/>
            <person name="Zhu S.T."/>
            <person name="Xiao Z.Y."/>
            <person name="Nan H."/>
            <person name="Yue Y."/>
            <person name="Zhu X.G."/>
            <person name="Wu Y."/>
            <person name="Hong X.N."/>
            <person name="Fan G.Y."/>
            <person name="Tong Y."/>
            <person name="Zhang D."/>
            <person name="Mao C.L."/>
            <person name="Liu Y.L."/>
            <person name="Hao S.J."/>
            <person name="Liu W.Q."/>
            <person name="Lv M.Q."/>
            <person name="Zhang H.B."/>
            <person name="Liu Y."/>
            <person name="Hu-Tang G.R."/>
            <person name="Wang J.P."/>
            <person name="Wang J.H."/>
            <person name="Sun Y.H."/>
            <person name="Ni S.B."/>
            <person name="Chen W.B."/>
            <person name="Zhang X.C."/>
            <person name="Jiao Y.N."/>
            <person name="Eichler E.E."/>
            <person name="Li G.H."/>
            <person name="Liu X."/>
            <person name="Gao L.Z."/>
        </authorList>
    </citation>
    <scope>NUCLEOTIDE SEQUENCE [LARGE SCALE GENOMIC DNA]</scope>
    <source>
        <strain evidence="4">cv. GT1</strain>
        <tissue evidence="3">Leaf</tissue>
    </source>
</reference>
<dbReference type="AlphaFoldDB" id="A0A6A6M7S9"/>
<protein>
    <recommendedName>
        <fullName evidence="2">Ty3 transposon capsid-like protein domain-containing protein</fullName>
    </recommendedName>
</protein>
<dbReference type="InterPro" id="IPR045358">
    <property type="entry name" value="Ty3_capsid"/>
</dbReference>
<feature type="domain" description="Ty3 transposon capsid-like protein" evidence="2">
    <location>
        <begin position="70"/>
        <end position="186"/>
    </location>
</feature>
<evidence type="ECO:0000259" key="2">
    <source>
        <dbReference type="Pfam" id="PF19259"/>
    </source>
</evidence>
<gene>
    <name evidence="3" type="ORF">GH714_010869</name>
</gene>
<evidence type="ECO:0000313" key="3">
    <source>
        <dbReference type="EMBL" id="KAF2308575.1"/>
    </source>
</evidence>
<name>A0A6A6M7S9_HEVBR</name>
<accession>A0A6A6M7S9</accession>
<dbReference type="EMBL" id="JAAGAX010000007">
    <property type="protein sequence ID" value="KAF2308575.1"/>
    <property type="molecule type" value="Genomic_DNA"/>
</dbReference>
<feature type="region of interest" description="Disordered" evidence="1">
    <location>
        <begin position="1"/>
        <end position="21"/>
    </location>
</feature>
<evidence type="ECO:0000313" key="4">
    <source>
        <dbReference type="Proteomes" id="UP000467840"/>
    </source>
</evidence>
<feature type="compositionally biased region" description="Basic and acidic residues" evidence="1">
    <location>
        <begin position="1"/>
        <end position="13"/>
    </location>
</feature>
<keyword evidence="4" id="KW-1185">Reference proteome</keyword>
<organism evidence="3 4">
    <name type="scientific">Hevea brasiliensis</name>
    <name type="common">Para rubber tree</name>
    <name type="synonym">Siphonia brasiliensis</name>
    <dbReference type="NCBI Taxonomy" id="3981"/>
    <lineage>
        <taxon>Eukaryota</taxon>
        <taxon>Viridiplantae</taxon>
        <taxon>Streptophyta</taxon>
        <taxon>Embryophyta</taxon>
        <taxon>Tracheophyta</taxon>
        <taxon>Spermatophyta</taxon>
        <taxon>Magnoliopsida</taxon>
        <taxon>eudicotyledons</taxon>
        <taxon>Gunneridae</taxon>
        <taxon>Pentapetalae</taxon>
        <taxon>rosids</taxon>
        <taxon>fabids</taxon>
        <taxon>Malpighiales</taxon>
        <taxon>Euphorbiaceae</taxon>
        <taxon>Crotonoideae</taxon>
        <taxon>Micrandreae</taxon>
        <taxon>Hevea</taxon>
    </lineage>
</organism>
<dbReference type="Pfam" id="PF19259">
    <property type="entry name" value="Ty3_capsid"/>
    <property type="match status" value="1"/>
</dbReference>
<comment type="caution">
    <text evidence="3">The sequence shown here is derived from an EMBL/GenBank/DDBJ whole genome shotgun (WGS) entry which is preliminary data.</text>
</comment>
<sequence length="420" mass="47775">MEKVGKGSTEEGKASSSGNSGAGKFASGNGYVNQHLGYSTKLEFSKFNGEELEGRVLRAKHFFDVANVAAEEKVQIVALHLERRALQWHQGFIKIKGNLGYADWSAYVGALSARFGNKAFKDPLADLRNLKQESLQEYLDAFDELYPKAKIWEDQALSFFLSRLMDELQMPVRIFKPRMLFEAYSLDRLLYYDGIKGVGIFSSSFNDKTYGCCYKETEAYDKEMDEKRSKSLCFWRDEKFTPNHKCEKKQSYVMHLITEGNDGNVEEMENSNEVLDVQLSLNAMWGIHGAQTMKLKAALSISVKVANGQKLHYNSLCKQFRWEMKVMSSTLRLMQEKLSEANSHHTYQWYNQQFRWKGKLVVGYDVALRQHFLYNFHSSTFGGHSRVSATYKDFPLLLIGLGVVAMACAGLTRGAQGLVT</sequence>
<evidence type="ECO:0000256" key="1">
    <source>
        <dbReference type="SAM" id="MobiDB-lite"/>
    </source>
</evidence>
<proteinExistence type="predicted"/>